<evidence type="ECO:0000313" key="4">
    <source>
        <dbReference type="EMBL" id="TKC99683.1"/>
    </source>
</evidence>
<dbReference type="InterPro" id="IPR036052">
    <property type="entry name" value="TrpB-like_PALP_sf"/>
</dbReference>
<dbReference type="AlphaFoldDB" id="A0A4U1IYF3"/>
<dbReference type="InterPro" id="IPR001216">
    <property type="entry name" value="P-phosphate_BS"/>
</dbReference>
<accession>A0A4U1IYF3</accession>
<dbReference type="PROSITE" id="PS00901">
    <property type="entry name" value="CYS_SYNTHASE"/>
    <property type="match status" value="1"/>
</dbReference>
<dbReference type="SUPFAM" id="SSF53686">
    <property type="entry name" value="Tryptophan synthase beta subunit-like PLP-dependent enzymes"/>
    <property type="match status" value="1"/>
</dbReference>
<evidence type="ECO:0000256" key="1">
    <source>
        <dbReference type="ARBA" id="ARBA00001933"/>
    </source>
</evidence>
<feature type="domain" description="Tryptophan synthase beta chain-like PALP" evidence="3">
    <location>
        <begin position="14"/>
        <end position="299"/>
    </location>
</feature>
<keyword evidence="5" id="KW-1185">Reference proteome</keyword>
<comment type="cofactor">
    <cofactor evidence="1">
        <name>pyridoxal 5'-phosphate</name>
        <dbReference type="ChEBI" id="CHEBI:597326"/>
    </cofactor>
</comment>
<dbReference type="Gene3D" id="3.40.50.1100">
    <property type="match status" value="2"/>
</dbReference>
<dbReference type="GO" id="GO:0006535">
    <property type="term" value="P:cysteine biosynthetic process from serine"/>
    <property type="evidence" value="ECO:0007669"/>
    <property type="project" value="InterPro"/>
</dbReference>
<dbReference type="GO" id="GO:0016765">
    <property type="term" value="F:transferase activity, transferring alkyl or aryl (other than methyl) groups"/>
    <property type="evidence" value="ECO:0007669"/>
    <property type="project" value="UniProtKB-ARBA"/>
</dbReference>
<evidence type="ECO:0000313" key="5">
    <source>
        <dbReference type="Proteomes" id="UP000309215"/>
    </source>
</evidence>
<dbReference type="InterPro" id="IPR001926">
    <property type="entry name" value="TrpB-like_PALP"/>
</dbReference>
<sequence>MRATLVRSRRLGSVTEAVGNTPLVRLDRVAREAPSVEVYAKLEFANPGGSVKDRAALRMMTKAIEEGKLGTGKILIDSTSGNTGVAYSIFGAALGVPVRLVMPSNVTKARKDIARAFGTEIIYSDPMEGSDGAIRYVREIVAKDPETYFYPDQYSNPHNPLAHYHGTGAEILDALGDRLTHFVAGIGTSGTIVGTSRRLKEHTRKVRCVAVEPTEAMHGLEGLKHLPSSLVPAIHDSSAYDETFRVTTEDGWDMADRLAREEALLVGHSSGANVFAAVEIAKKLHETVGGGCVVAIVCDRGDRYFAPMKWEKRYLW</sequence>
<organism evidence="4 5">
    <name type="scientific">Polyangium fumosum</name>
    <dbReference type="NCBI Taxonomy" id="889272"/>
    <lineage>
        <taxon>Bacteria</taxon>
        <taxon>Pseudomonadati</taxon>
        <taxon>Myxococcota</taxon>
        <taxon>Polyangia</taxon>
        <taxon>Polyangiales</taxon>
        <taxon>Polyangiaceae</taxon>
        <taxon>Polyangium</taxon>
    </lineage>
</organism>
<dbReference type="OrthoDB" id="9815130at2"/>
<dbReference type="EMBL" id="SSMQ01000054">
    <property type="protein sequence ID" value="TKC99683.1"/>
    <property type="molecule type" value="Genomic_DNA"/>
</dbReference>
<reference evidence="4 5" key="1">
    <citation type="submission" date="2019-04" db="EMBL/GenBank/DDBJ databases">
        <authorList>
            <person name="Li Y."/>
            <person name="Wang J."/>
        </authorList>
    </citation>
    <scope>NUCLEOTIDE SEQUENCE [LARGE SCALE GENOMIC DNA]</scope>
    <source>
        <strain evidence="4 5">DSM 14668</strain>
    </source>
</reference>
<dbReference type="CDD" id="cd01561">
    <property type="entry name" value="CBS_like"/>
    <property type="match status" value="1"/>
</dbReference>
<gene>
    <name evidence="4" type="ORF">E8A74_37005</name>
</gene>
<proteinExistence type="predicted"/>
<dbReference type="PANTHER" id="PTHR10314">
    <property type="entry name" value="CYSTATHIONINE BETA-SYNTHASE"/>
    <property type="match status" value="1"/>
</dbReference>
<keyword evidence="2" id="KW-0663">Pyridoxal phosphate</keyword>
<dbReference type="Pfam" id="PF00291">
    <property type="entry name" value="PALP"/>
    <property type="match status" value="1"/>
</dbReference>
<protein>
    <submittedName>
        <fullName evidence="4">Cysteine synthase family protein</fullName>
    </submittedName>
</protein>
<dbReference type="InterPro" id="IPR050214">
    <property type="entry name" value="Cys_Synth/Cystath_Beta-Synth"/>
</dbReference>
<evidence type="ECO:0000256" key="2">
    <source>
        <dbReference type="ARBA" id="ARBA00022898"/>
    </source>
</evidence>
<dbReference type="RefSeq" id="WP_136933813.1">
    <property type="nucleotide sequence ID" value="NZ_SSMQ01000054.1"/>
</dbReference>
<name>A0A4U1IYF3_9BACT</name>
<dbReference type="Proteomes" id="UP000309215">
    <property type="component" value="Unassembled WGS sequence"/>
</dbReference>
<comment type="caution">
    <text evidence="4">The sequence shown here is derived from an EMBL/GenBank/DDBJ whole genome shotgun (WGS) entry which is preliminary data.</text>
</comment>
<evidence type="ECO:0000259" key="3">
    <source>
        <dbReference type="Pfam" id="PF00291"/>
    </source>
</evidence>